<dbReference type="EnsemblMetazoa" id="LLOJ005284-RA">
    <property type="protein sequence ID" value="LLOJ005284-PA"/>
    <property type="gene ID" value="LLOJ005284"/>
</dbReference>
<dbReference type="InterPro" id="IPR007209">
    <property type="entry name" value="RNaseL-inhib-like_metal-bd_dom"/>
</dbReference>
<feature type="region of interest" description="Disordered" evidence="9">
    <location>
        <begin position="712"/>
        <end position="732"/>
    </location>
</feature>
<dbReference type="InterPro" id="IPR022968">
    <property type="entry name" value="Tsr3-like"/>
</dbReference>
<dbReference type="VEuPathDB" id="VectorBase:LLONM1_005256"/>
<keyword evidence="14" id="KW-1185">Reference proteome</keyword>
<feature type="domain" description="RNase L inhibitor RLI-like possible metal-binding" evidence="11">
    <location>
        <begin position="545"/>
        <end position="578"/>
    </location>
</feature>
<dbReference type="VEuPathDB" id="VectorBase:LLONM1_000905"/>
<dbReference type="PROSITE" id="PS51125">
    <property type="entry name" value="NHL"/>
    <property type="match status" value="1"/>
</dbReference>
<dbReference type="EMBL" id="GITU01007907">
    <property type="protein sequence ID" value="MBC1176610.1"/>
    <property type="molecule type" value="Transcribed_RNA"/>
</dbReference>
<dbReference type="AlphaFoldDB" id="A0A1B0CKZ7"/>
<dbReference type="NCBIfam" id="NF002621">
    <property type="entry name" value="PRK02287.1"/>
    <property type="match status" value="1"/>
</dbReference>
<dbReference type="SUPFAM" id="SSF63829">
    <property type="entry name" value="Calcium-dependent phosphotriesterase"/>
    <property type="match status" value="1"/>
</dbReference>
<dbReference type="Pfam" id="PF04068">
    <property type="entry name" value="Fer4_RLI"/>
    <property type="match status" value="1"/>
</dbReference>
<reference evidence="12" key="2">
    <citation type="journal article" date="2020" name="BMC">
        <title>Leishmania infection induces a limited differential gene expression in the sand fly midgut.</title>
        <authorList>
            <person name="Coutinho-Abreu I.V."/>
            <person name="Serafim T.D."/>
            <person name="Meneses C."/>
            <person name="Kamhawi S."/>
            <person name="Oliveira F."/>
            <person name="Valenzuela J.G."/>
        </authorList>
    </citation>
    <scope>NUCLEOTIDE SEQUENCE</scope>
    <source>
        <strain evidence="12">Jacobina</strain>
        <tissue evidence="12">Midgut</tissue>
    </source>
</reference>
<reference evidence="14" key="1">
    <citation type="submission" date="2012-05" db="EMBL/GenBank/DDBJ databases">
        <title>Whole Genome Assembly of Lutzomyia longipalpis.</title>
        <authorList>
            <person name="Richards S."/>
            <person name="Qu C."/>
            <person name="Dillon R."/>
            <person name="Worley K."/>
            <person name="Scherer S."/>
            <person name="Batterton M."/>
            <person name="Taylor A."/>
            <person name="Hawes A."/>
            <person name="Hernandez B."/>
            <person name="Kovar C."/>
            <person name="Mandapat C."/>
            <person name="Pham C."/>
            <person name="Qu C."/>
            <person name="Jing C."/>
            <person name="Bess C."/>
            <person name="Bandaranaike D."/>
            <person name="Ngo D."/>
            <person name="Ongeri F."/>
            <person name="Arias F."/>
            <person name="Lara F."/>
            <person name="Weissenberger G."/>
            <person name="Kamau G."/>
            <person name="Han H."/>
            <person name="Shen H."/>
            <person name="Dinh H."/>
            <person name="Khalil I."/>
            <person name="Jones J."/>
            <person name="Shafer J."/>
            <person name="Jayaseelan J."/>
            <person name="Quiroz J."/>
            <person name="Blankenburg K."/>
            <person name="Nguyen L."/>
            <person name="Jackson L."/>
            <person name="Francisco L."/>
            <person name="Tang L.-Y."/>
            <person name="Pu L.-L."/>
            <person name="Perales L."/>
            <person name="Lorensuhewa L."/>
            <person name="Munidasa M."/>
            <person name="Coyle M."/>
            <person name="Taylor M."/>
            <person name="Puazo M."/>
            <person name="Firestine M."/>
            <person name="Scheel M."/>
            <person name="Javaid M."/>
            <person name="Wang M."/>
            <person name="Li M."/>
            <person name="Tabassum N."/>
            <person name="Saada N."/>
            <person name="Osuji N."/>
            <person name="Aqrawi P."/>
            <person name="Fu Q."/>
            <person name="Thornton R."/>
            <person name="Raj R."/>
            <person name="Goodspeed R."/>
            <person name="Mata R."/>
            <person name="Najjar R."/>
            <person name="Gubbala S."/>
            <person name="Lee S."/>
            <person name="Denson S."/>
            <person name="Patil S."/>
            <person name="Macmil S."/>
            <person name="Qi S."/>
            <person name="Matskevitch T."/>
            <person name="Palculict T."/>
            <person name="Mathew T."/>
            <person name="Vee V."/>
            <person name="Velamala V."/>
            <person name="Korchina V."/>
            <person name="Cai W."/>
            <person name="Liu W."/>
            <person name="Dai W."/>
            <person name="Zou X."/>
            <person name="Zhu Y."/>
            <person name="Zhang Y."/>
            <person name="Wu Y.-Q."/>
            <person name="Xin Y."/>
            <person name="Nazarath L."/>
            <person name="Kovar C."/>
            <person name="Han Y."/>
            <person name="Muzny D."/>
            <person name="Gibbs R."/>
        </authorList>
    </citation>
    <scope>NUCLEOTIDE SEQUENCE [LARGE SCALE GENOMIC DNA]</scope>
    <source>
        <strain evidence="14">Jacobina</strain>
    </source>
</reference>
<name>A0A1B0CKZ7_LUTLO</name>
<evidence type="ECO:0000256" key="7">
    <source>
        <dbReference type="HAMAP-Rule" id="MF_03146"/>
    </source>
</evidence>
<organism evidence="13 14">
    <name type="scientific">Lutzomyia longipalpis</name>
    <name type="common">Sand fly</name>
    <dbReference type="NCBI Taxonomy" id="7200"/>
    <lineage>
        <taxon>Eukaryota</taxon>
        <taxon>Metazoa</taxon>
        <taxon>Ecdysozoa</taxon>
        <taxon>Arthropoda</taxon>
        <taxon>Hexapoda</taxon>
        <taxon>Insecta</taxon>
        <taxon>Pterygota</taxon>
        <taxon>Neoptera</taxon>
        <taxon>Endopterygota</taxon>
        <taxon>Diptera</taxon>
        <taxon>Nematocera</taxon>
        <taxon>Psychodoidea</taxon>
        <taxon>Psychodidae</taxon>
        <taxon>Lutzomyia</taxon>
        <taxon>Lutzomyia</taxon>
    </lineage>
</organism>
<feature type="repeat" description="NHL" evidence="8">
    <location>
        <begin position="279"/>
        <end position="322"/>
    </location>
</feature>
<dbReference type="GO" id="GO:0030490">
    <property type="term" value="P:maturation of SSU-rRNA"/>
    <property type="evidence" value="ECO:0007669"/>
    <property type="project" value="TreeGrafter"/>
</dbReference>
<feature type="domain" description="16S/18S rRNA aminocarboxypropyltransferase Tsr3 C-terminal" evidence="10">
    <location>
        <begin position="582"/>
        <end position="708"/>
    </location>
</feature>
<accession>A0A1B0CKZ7</accession>
<dbReference type="EMBL" id="AJWK01016803">
    <property type="status" value="NOT_ANNOTATED_CDS"/>
    <property type="molecule type" value="Genomic_DNA"/>
</dbReference>
<dbReference type="VEuPathDB" id="VectorBase:LLOJ005284"/>
<feature type="binding site" evidence="7">
    <location>
        <position position="608"/>
    </location>
    <ligand>
        <name>S-adenosyl-L-methionine</name>
        <dbReference type="ChEBI" id="CHEBI:59789"/>
    </ligand>
</feature>
<evidence type="ECO:0000256" key="2">
    <source>
        <dbReference type="ARBA" id="ARBA00022517"/>
    </source>
</evidence>
<dbReference type="Pfam" id="PF04034">
    <property type="entry name" value="Ribo_biogen_C"/>
    <property type="match status" value="1"/>
</dbReference>
<proteinExistence type="inferred from homology"/>
<dbReference type="GO" id="GO:1904047">
    <property type="term" value="F:S-adenosyl-L-methionine binding"/>
    <property type="evidence" value="ECO:0007669"/>
    <property type="project" value="UniProtKB-UniRule"/>
</dbReference>
<evidence type="ECO:0000256" key="6">
    <source>
        <dbReference type="ARBA" id="ARBA00022737"/>
    </source>
</evidence>
<dbReference type="InterPro" id="IPR011042">
    <property type="entry name" value="6-blade_b-propeller_TolB-like"/>
</dbReference>
<dbReference type="HAMAP" id="MF_01116">
    <property type="entry name" value="TSR3"/>
    <property type="match status" value="1"/>
</dbReference>
<dbReference type="Pfam" id="PF01436">
    <property type="entry name" value="NHL"/>
    <property type="match status" value="1"/>
</dbReference>
<comment type="similarity">
    <text evidence="7">Belongs to the TDD superfamily. TSR3 family.</text>
</comment>
<keyword evidence="4 7" id="KW-0808">Transferase</keyword>
<comment type="caution">
    <text evidence="7">Lacks conserved residue(s) required for the propagation of feature annotation.</text>
</comment>
<feature type="compositionally biased region" description="Low complexity" evidence="9">
    <location>
        <begin position="523"/>
        <end position="539"/>
    </location>
</feature>
<evidence type="ECO:0000313" key="13">
    <source>
        <dbReference type="EnsemblMetazoa" id="LLOJ005284-PA"/>
    </source>
</evidence>
<dbReference type="EMBL" id="AJWK01016804">
    <property type="status" value="NOT_ANNOTATED_CDS"/>
    <property type="molecule type" value="Genomic_DNA"/>
</dbReference>
<comment type="catalytic activity">
    <reaction evidence="7">
        <text>an N(1)-methylpseudouridine in rRNA + S-adenosyl-L-methionine = N(1)-methyl-N(3)-[(3S)-3-amino-3-carboxypropyl]pseudouridine in rRNA + S-methyl-5'-thioadenosine + H(+)</text>
        <dbReference type="Rhea" id="RHEA:63296"/>
        <dbReference type="Rhea" id="RHEA-COMP:11634"/>
        <dbReference type="Rhea" id="RHEA-COMP:16310"/>
        <dbReference type="ChEBI" id="CHEBI:15378"/>
        <dbReference type="ChEBI" id="CHEBI:17509"/>
        <dbReference type="ChEBI" id="CHEBI:59789"/>
        <dbReference type="ChEBI" id="CHEBI:74890"/>
        <dbReference type="ChEBI" id="CHEBI:146234"/>
        <dbReference type="EC" id="2.5.1.157"/>
    </reaction>
</comment>
<dbReference type="InterPro" id="IPR007177">
    <property type="entry name" value="Tsr3_C"/>
</dbReference>
<protein>
    <recommendedName>
        <fullName evidence="7">18S rRNA aminocarboxypropyltransferase</fullName>
        <ecNumber evidence="7">2.5.1.157</ecNumber>
    </recommendedName>
</protein>
<feature type="binding site" evidence="7">
    <location>
        <position position="631"/>
    </location>
    <ligand>
        <name>S-adenosyl-L-methionine</name>
        <dbReference type="ChEBI" id="CHEBI:59789"/>
    </ligand>
</feature>
<keyword evidence="2 7" id="KW-0690">Ribosome biogenesis</keyword>
<evidence type="ECO:0000313" key="14">
    <source>
        <dbReference type="Proteomes" id="UP000092461"/>
    </source>
</evidence>
<dbReference type="GO" id="GO:0106388">
    <property type="term" value="F:rRNA small subunit aminocarboxypropyltransferase activity"/>
    <property type="evidence" value="ECO:0007669"/>
    <property type="project" value="UniProtKB-EC"/>
</dbReference>
<evidence type="ECO:0000259" key="10">
    <source>
        <dbReference type="Pfam" id="PF04034"/>
    </source>
</evidence>
<evidence type="ECO:0000256" key="4">
    <source>
        <dbReference type="ARBA" id="ARBA00022679"/>
    </source>
</evidence>
<evidence type="ECO:0000256" key="1">
    <source>
        <dbReference type="ARBA" id="ARBA00022490"/>
    </source>
</evidence>
<dbReference type="Proteomes" id="UP000092461">
    <property type="component" value="Unassembled WGS sequence"/>
</dbReference>
<dbReference type="PANTHER" id="PTHR20426">
    <property type="entry name" value="RIBOSOME BIOGENESIS PROTEIN TSR3 HOMOLOG"/>
    <property type="match status" value="1"/>
</dbReference>
<evidence type="ECO:0000313" key="12">
    <source>
        <dbReference type="EMBL" id="MBC1176610.1"/>
    </source>
</evidence>
<evidence type="ECO:0000256" key="3">
    <source>
        <dbReference type="ARBA" id="ARBA00022552"/>
    </source>
</evidence>
<dbReference type="EC" id="2.5.1.157" evidence="7"/>
<evidence type="ECO:0000256" key="8">
    <source>
        <dbReference type="PROSITE-ProRule" id="PRU00504"/>
    </source>
</evidence>
<sequence length="732" mass="82510">MERCVKCDMVPDPISNMDNDNFFRKCSHCRLKFCQICWTSHMSDLTNQLTNLSDQLKSAEECLTHKLANIKDQMVQVRSHMSQFVERQVQELRERELRAVESAEQMVEHASMKYQTIVDAIDGTKRDLNVKISQMEPDHEASTYFLQMHKKVSDILQDISKWDDIRMMFNEDEFRIEMNTTDVGEHVEHDEESPDAEDNPLEDKTSVVKYIISRNFKPKLSWTKCPRPLGVFLAPWTDEIVGEQLLYIAGSDILPFPEIFVSDKWKHCIFVFSRHGVLERVIGSKGDFDGYLRSPEGIALGPENTIYICDTGNDRIQCLNRITGQMIMQFGQVKKTPKMDSSQQNTISTPADLQSPTAVALHAKHIIVLDSGHCRVKIFNRMGEKISEFGKMGTQKGQFRYPEVLTIGPYGFIFLGDSGNSRVQIFSQSGRLIKTIGGRGSSAGLFKWISGIHVTPDLELILTQRHVGAKSRRFSIMHRGQKKLTKNFRKMKVRCSDKEGKAGNSAETAADLHDDDSHEDSEASGSETSSDSSGGEDLGSPPSFKVAMWDLNHCDPRKCSGRKLARHRLIRNLKLGQRFPGLVLTPVGTKTVSPEDREIVENAGIAVVDCSWAKIDQTPFGKMKSPHPRLLPFLVAANPINYGKPCQLSCVEAIAATMIITGFKAEAQWYLSKFSWGHSFVSLNEELLEKYAKCKTSAEILAAQNEYLENAAKEQEKPGPDWPKVESSESED</sequence>
<evidence type="ECO:0000259" key="11">
    <source>
        <dbReference type="Pfam" id="PF04068"/>
    </source>
</evidence>
<keyword evidence="5 7" id="KW-0949">S-adenosyl-L-methionine</keyword>
<keyword evidence="3 7" id="KW-0698">rRNA processing</keyword>
<dbReference type="CDD" id="cd05819">
    <property type="entry name" value="NHL"/>
    <property type="match status" value="1"/>
</dbReference>
<keyword evidence="6" id="KW-0677">Repeat</keyword>
<reference evidence="13" key="3">
    <citation type="submission" date="2020-05" db="UniProtKB">
        <authorList>
            <consortium name="EnsemblMetazoa"/>
        </authorList>
    </citation>
    <scope>IDENTIFICATION</scope>
    <source>
        <strain evidence="13">Jacobina</strain>
    </source>
</reference>
<dbReference type="Gene3D" id="2.120.10.30">
    <property type="entry name" value="TolB, C-terminal domain"/>
    <property type="match status" value="2"/>
</dbReference>
<evidence type="ECO:0000256" key="5">
    <source>
        <dbReference type="ARBA" id="ARBA00022691"/>
    </source>
</evidence>
<evidence type="ECO:0000256" key="9">
    <source>
        <dbReference type="SAM" id="MobiDB-lite"/>
    </source>
</evidence>
<comment type="function">
    <text evidence="7">Aminocarboxypropyltransferase that catalyzes the aminocarboxypropyl transfer on pseudouridine in 18S rRNA. It constitutes the last step in biosynthesis of the hypermodified N1-methyl-N3-(3-amino-3-carboxypropyl) pseudouridine (m1acp3-Psi).</text>
</comment>
<keyword evidence="1" id="KW-0963">Cytoplasm</keyword>
<feature type="region of interest" description="Disordered" evidence="9">
    <location>
        <begin position="488"/>
        <end position="539"/>
    </location>
</feature>
<dbReference type="PANTHER" id="PTHR20426:SF0">
    <property type="entry name" value="18S RRNA AMINOCARBOXYPROPYLTRANSFERASE"/>
    <property type="match status" value="1"/>
</dbReference>
<dbReference type="InterPro" id="IPR001258">
    <property type="entry name" value="NHL_repeat"/>
</dbReference>
<dbReference type="GO" id="GO:0000455">
    <property type="term" value="P:enzyme-directed rRNA pseudouridine synthesis"/>
    <property type="evidence" value="ECO:0007669"/>
    <property type="project" value="UniProtKB-UniRule"/>
</dbReference>
<feature type="binding site" evidence="7">
    <location>
        <position position="560"/>
    </location>
    <ligand>
        <name>S-adenosyl-L-methionine</name>
        <dbReference type="ChEBI" id="CHEBI:59789"/>
    </ligand>
</feature>